<proteinExistence type="predicted"/>
<reference evidence="3" key="1">
    <citation type="submission" date="2025-08" db="UniProtKB">
        <authorList>
            <consortium name="RefSeq"/>
        </authorList>
    </citation>
    <scope>IDENTIFICATION</scope>
</reference>
<organism evidence="2 3">
    <name type="scientific">Bicyclus anynana</name>
    <name type="common">Squinting bush brown butterfly</name>
    <dbReference type="NCBI Taxonomy" id="110368"/>
    <lineage>
        <taxon>Eukaryota</taxon>
        <taxon>Metazoa</taxon>
        <taxon>Ecdysozoa</taxon>
        <taxon>Arthropoda</taxon>
        <taxon>Hexapoda</taxon>
        <taxon>Insecta</taxon>
        <taxon>Pterygota</taxon>
        <taxon>Neoptera</taxon>
        <taxon>Endopterygota</taxon>
        <taxon>Lepidoptera</taxon>
        <taxon>Glossata</taxon>
        <taxon>Ditrysia</taxon>
        <taxon>Papilionoidea</taxon>
        <taxon>Nymphalidae</taxon>
        <taxon>Satyrinae</taxon>
        <taxon>Satyrini</taxon>
        <taxon>Mycalesina</taxon>
        <taxon>Bicyclus</taxon>
    </lineage>
</organism>
<dbReference type="GO" id="GO:0006357">
    <property type="term" value="P:regulation of transcription by RNA polymerase II"/>
    <property type="evidence" value="ECO:0007669"/>
    <property type="project" value="TreeGrafter"/>
</dbReference>
<dbReference type="Proteomes" id="UP001652582">
    <property type="component" value="Chromosome 25"/>
</dbReference>
<evidence type="ECO:0000259" key="1">
    <source>
        <dbReference type="PROSITE" id="PS51029"/>
    </source>
</evidence>
<dbReference type="RefSeq" id="XP_023954859.1">
    <property type="nucleotide sequence ID" value="XM_024099091.2"/>
</dbReference>
<feature type="domain" description="MADF" evidence="1">
    <location>
        <begin position="17"/>
        <end position="104"/>
    </location>
</feature>
<gene>
    <name evidence="3" type="primary">LOC112058333</name>
</gene>
<dbReference type="KEGG" id="bany:112058333"/>
<dbReference type="InterPro" id="IPR006578">
    <property type="entry name" value="MADF-dom"/>
</dbReference>
<dbReference type="PANTHER" id="PTHR12243">
    <property type="entry name" value="MADF DOMAIN TRANSCRIPTION FACTOR"/>
    <property type="match status" value="1"/>
</dbReference>
<dbReference type="AlphaFoldDB" id="A0A6J1PAN4"/>
<dbReference type="GO" id="GO:0005634">
    <property type="term" value="C:nucleus"/>
    <property type="evidence" value="ECO:0007669"/>
    <property type="project" value="TreeGrafter"/>
</dbReference>
<keyword evidence="2" id="KW-1185">Reference proteome</keyword>
<dbReference type="PROSITE" id="PS51029">
    <property type="entry name" value="MADF"/>
    <property type="match status" value="1"/>
</dbReference>
<evidence type="ECO:0000313" key="3">
    <source>
        <dbReference type="RefSeq" id="XP_023954859.1"/>
    </source>
</evidence>
<accession>A0A6J1PAN4</accession>
<dbReference type="GO" id="GO:0005667">
    <property type="term" value="C:transcription regulator complex"/>
    <property type="evidence" value="ECO:0007669"/>
    <property type="project" value="TreeGrafter"/>
</dbReference>
<dbReference type="GeneID" id="112058333"/>
<dbReference type="Pfam" id="PF10545">
    <property type="entry name" value="MADF_DNA_bdg"/>
    <property type="match status" value="1"/>
</dbReference>
<sequence length="264" mass="30956">MGDSPFSNMSDSKSIVRFVKDIERHPCLYNRKCIQYVDRVLKRQTWMHIAKRLNTTVAECKEKWRKIRTAYGRSLKPRYLNGVRVPSKPYYLASYLKFITPNDKEKRNLTGRKHFIISTNQPKKLPEIKAEVENIDESDTEDGFDDNFDGKSDPINTNNEFEQDDIVYDVGTVDIVIDKEVVNTGPSIEVHKTKETNKSCSIKNHDVDFDDIKRCSYCVNVENKPRKMFLFSVFPDIESLSDNQMRCFRRELLDLIDKCKYMPE</sequence>
<dbReference type="InterPro" id="IPR039353">
    <property type="entry name" value="TF_Adf1"/>
</dbReference>
<evidence type="ECO:0000313" key="2">
    <source>
        <dbReference type="Proteomes" id="UP001652582"/>
    </source>
</evidence>
<dbReference type="OrthoDB" id="6147983at2759"/>
<dbReference type="PANTHER" id="PTHR12243:SF60">
    <property type="entry name" value="SI:CH211-15D5.12-RELATED"/>
    <property type="match status" value="1"/>
</dbReference>
<protein>
    <submittedName>
        <fullName evidence="3">Uncharacterized protein LOC112058333</fullName>
    </submittedName>
</protein>
<name>A0A6J1PAN4_BICAN</name>
<dbReference type="SMART" id="SM00595">
    <property type="entry name" value="MADF"/>
    <property type="match status" value="1"/>
</dbReference>